<reference evidence="2" key="1">
    <citation type="submission" date="2021-09" db="EMBL/GenBank/DDBJ databases">
        <authorList>
            <consortium name="AG Swart"/>
            <person name="Singh M."/>
            <person name="Singh A."/>
            <person name="Seah K."/>
            <person name="Emmerich C."/>
        </authorList>
    </citation>
    <scope>NUCLEOTIDE SEQUENCE</scope>
    <source>
        <strain evidence="2">ATCC30299</strain>
    </source>
</reference>
<keyword evidence="3" id="KW-1185">Reference proteome</keyword>
<protein>
    <submittedName>
        <fullName evidence="2">Uncharacterized protein</fullName>
    </submittedName>
</protein>
<organism evidence="2 3">
    <name type="scientific">Blepharisma stoltei</name>
    <dbReference type="NCBI Taxonomy" id="1481888"/>
    <lineage>
        <taxon>Eukaryota</taxon>
        <taxon>Sar</taxon>
        <taxon>Alveolata</taxon>
        <taxon>Ciliophora</taxon>
        <taxon>Postciliodesmatophora</taxon>
        <taxon>Heterotrichea</taxon>
        <taxon>Heterotrichida</taxon>
        <taxon>Blepharismidae</taxon>
        <taxon>Blepharisma</taxon>
    </lineage>
</organism>
<comment type="caution">
    <text evidence="2">The sequence shown here is derived from an EMBL/GenBank/DDBJ whole genome shotgun (WGS) entry which is preliminary data.</text>
</comment>
<gene>
    <name evidence="2" type="ORF">BSTOLATCC_MIC48041</name>
</gene>
<dbReference type="EMBL" id="CAJZBQ010000047">
    <property type="protein sequence ID" value="CAG9329215.1"/>
    <property type="molecule type" value="Genomic_DNA"/>
</dbReference>
<name>A0AAU9JUJ2_9CILI</name>
<evidence type="ECO:0000313" key="2">
    <source>
        <dbReference type="EMBL" id="CAG9329215.1"/>
    </source>
</evidence>
<feature type="region of interest" description="Disordered" evidence="1">
    <location>
        <begin position="1"/>
        <end position="43"/>
    </location>
</feature>
<sequence length="243" mass="28942">MGKSNNQINKQHRKSKEKKEKKKRSKEEHFKRKHKEEEKKKAEKFEAERYDLDDFAYKKLLKNISELLTYSQETKEAIPQLFSMLDSGHEVDLTDIEDGFVREHLEKIMEIFEKQVTKTEDEDGRFVYVRSGKKSLENQIKLYIENSSSDSKREQWMTSMSSSLETAYNLPVPKAKKPEPEENQEEIRSFMHKYDHENRPKSLMELHQEKHGISQDSNTDQYLYGHKTLDKRFGKGKFYTSFS</sequence>
<feature type="compositionally biased region" description="Basic and acidic residues" evidence="1">
    <location>
        <begin position="25"/>
        <end position="43"/>
    </location>
</feature>
<dbReference type="AlphaFoldDB" id="A0AAU9JUJ2"/>
<evidence type="ECO:0000313" key="3">
    <source>
        <dbReference type="Proteomes" id="UP001162131"/>
    </source>
</evidence>
<evidence type="ECO:0000256" key="1">
    <source>
        <dbReference type="SAM" id="MobiDB-lite"/>
    </source>
</evidence>
<accession>A0AAU9JUJ2</accession>
<proteinExistence type="predicted"/>
<feature type="compositionally biased region" description="Basic residues" evidence="1">
    <location>
        <begin position="10"/>
        <end position="24"/>
    </location>
</feature>
<dbReference type="Proteomes" id="UP001162131">
    <property type="component" value="Unassembled WGS sequence"/>
</dbReference>